<accession>A0A8I1W9B4</accession>
<dbReference type="AlphaFoldDB" id="A0A8I1W9B4"/>
<dbReference type="Proteomes" id="UP000664658">
    <property type="component" value="Unassembled WGS sequence"/>
</dbReference>
<name>A0A8I1W9B4_PLESH</name>
<comment type="caution">
    <text evidence="1">The sequence shown here is derived from an EMBL/GenBank/DDBJ whole genome shotgun (WGS) entry which is preliminary data.</text>
</comment>
<sequence length="47" mass="4953">MATVDEAETSPVWLANSVTALEQEQAGLAATLEAARPTLLSAAGYWF</sequence>
<evidence type="ECO:0000313" key="1">
    <source>
        <dbReference type="EMBL" id="MBO1110249.1"/>
    </source>
</evidence>
<dbReference type="RefSeq" id="WP_207543055.1">
    <property type="nucleotide sequence ID" value="NZ_JAFNAA010000486.1"/>
</dbReference>
<dbReference type="EMBL" id="JAFNAA010000486">
    <property type="protein sequence ID" value="MBO1110249.1"/>
    <property type="molecule type" value="Genomic_DNA"/>
</dbReference>
<protein>
    <submittedName>
        <fullName evidence="1">Uncharacterized protein</fullName>
    </submittedName>
</protein>
<organism evidence="1 2">
    <name type="scientific">Plesiomonas shigelloides</name>
    <name type="common">Aeromonas shigelloides</name>
    <dbReference type="NCBI Taxonomy" id="703"/>
    <lineage>
        <taxon>Bacteria</taxon>
        <taxon>Pseudomonadati</taxon>
        <taxon>Pseudomonadota</taxon>
        <taxon>Gammaproteobacteria</taxon>
        <taxon>Enterobacterales</taxon>
        <taxon>Enterobacteriaceae</taxon>
        <taxon>Plesiomonas</taxon>
    </lineage>
</organism>
<reference evidence="1" key="1">
    <citation type="submission" date="2021-03" db="EMBL/GenBank/DDBJ databases">
        <title>Plesiomonas shigelloides zfcc0051, isolated from zebrafish feces.</title>
        <authorList>
            <person name="Vanderhoek Z."/>
            <person name="Gaulke C."/>
        </authorList>
    </citation>
    <scope>NUCLEOTIDE SEQUENCE</scope>
    <source>
        <strain evidence="1">Zfcc0051</strain>
    </source>
</reference>
<proteinExistence type="predicted"/>
<evidence type="ECO:0000313" key="2">
    <source>
        <dbReference type="Proteomes" id="UP000664658"/>
    </source>
</evidence>
<gene>
    <name evidence="1" type="ORF">J2R62_19305</name>
</gene>